<dbReference type="PANTHER" id="PTHR12640">
    <property type="entry name" value="RIBOPHORIN II"/>
    <property type="match status" value="1"/>
</dbReference>
<proteinExistence type="predicted"/>
<feature type="transmembrane region" description="Helical" evidence="7">
    <location>
        <begin position="254"/>
        <end position="273"/>
    </location>
</feature>
<feature type="signal peptide" evidence="8">
    <location>
        <begin position="1"/>
        <end position="23"/>
    </location>
</feature>
<dbReference type="GO" id="GO:0016740">
    <property type="term" value="F:transferase activity"/>
    <property type="evidence" value="ECO:0007669"/>
    <property type="project" value="UniProtKB-KW"/>
</dbReference>
<dbReference type="InterPro" id="IPR056790">
    <property type="entry name" value="Ribophorin_II_C"/>
</dbReference>
<comment type="subcellular location">
    <subcellularLocation>
        <location evidence="1">Endoplasmic reticulum membrane</location>
        <topology evidence="1">Multi-pass membrane protein</topology>
    </subcellularLocation>
</comment>
<dbReference type="GO" id="GO:0006487">
    <property type="term" value="P:protein N-linked glycosylation"/>
    <property type="evidence" value="ECO:0007669"/>
    <property type="project" value="TreeGrafter"/>
</dbReference>
<feature type="transmembrane region" description="Helical" evidence="7">
    <location>
        <begin position="225"/>
        <end position="248"/>
    </location>
</feature>
<keyword evidence="11" id="KW-1185">Reference proteome</keyword>
<evidence type="ECO:0000256" key="3">
    <source>
        <dbReference type="ARBA" id="ARBA00022729"/>
    </source>
</evidence>
<protein>
    <submittedName>
        <fullName evidence="10">Oligosaccharyltransferase subunit ribophorin</fullName>
    </submittedName>
</protein>
<evidence type="ECO:0000256" key="5">
    <source>
        <dbReference type="ARBA" id="ARBA00022989"/>
    </source>
</evidence>
<dbReference type="PANTHER" id="PTHR12640:SF0">
    <property type="entry name" value="DOLICHYL-DIPHOSPHOOLIGOSACCHARIDE--PROTEIN GLYCOSYLTRANSFERASE SUBUNIT 2"/>
    <property type="match status" value="1"/>
</dbReference>
<keyword evidence="10" id="KW-0808">Transferase</keyword>
<evidence type="ECO:0000256" key="4">
    <source>
        <dbReference type="ARBA" id="ARBA00022824"/>
    </source>
</evidence>
<gene>
    <name evidence="10" type="ORF">MBM_00896</name>
</gene>
<dbReference type="GO" id="GO:0008250">
    <property type="term" value="C:oligosaccharyltransferase complex"/>
    <property type="evidence" value="ECO:0007669"/>
    <property type="project" value="InterPro"/>
</dbReference>
<evidence type="ECO:0000256" key="6">
    <source>
        <dbReference type="ARBA" id="ARBA00023136"/>
    </source>
</evidence>
<sequence>MRFLRSLVPSLLLLGAGVAEAAASWSFDEGVISVARKGGADSSFKDKLSNKVPLAKPVPLGPADTLKIVLSATEDGIAKKPHQAFLLLRDQDSGLEESFQFTFRKTEQGKVDFTQKDLPYQLLKSTQPLKATVLLASFGPARGFSSHVFNLDVQLDASAPELDYEKPVRYGQREEINHIFKADPKSGPVVISAFFVLAILATVPILLGTWAYLGANLSHLSKAFGAAPVSHGLFFGSILSMEGLFFLYYCNWTLFQTLPAAGVIGLIAFLSGSKALSEVQSRRMAGER</sequence>
<keyword evidence="2 7" id="KW-0812">Transmembrane</keyword>
<dbReference type="GeneID" id="18756831"/>
<dbReference type="eggNOG" id="KOG2447">
    <property type="taxonomic scope" value="Eukaryota"/>
</dbReference>
<dbReference type="InterPro" id="IPR008814">
    <property type="entry name" value="Swp1"/>
</dbReference>
<dbReference type="STRING" id="1072389.K1XMN0"/>
<organism evidence="10 11">
    <name type="scientific">Marssonina brunnea f. sp. multigermtubi (strain MB_m1)</name>
    <name type="common">Marssonina leaf spot fungus</name>
    <dbReference type="NCBI Taxonomy" id="1072389"/>
    <lineage>
        <taxon>Eukaryota</taxon>
        <taxon>Fungi</taxon>
        <taxon>Dikarya</taxon>
        <taxon>Ascomycota</taxon>
        <taxon>Pezizomycotina</taxon>
        <taxon>Leotiomycetes</taxon>
        <taxon>Helotiales</taxon>
        <taxon>Drepanopezizaceae</taxon>
        <taxon>Drepanopeziza</taxon>
    </lineage>
</organism>
<dbReference type="Pfam" id="PF25147">
    <property type="entry name" value="Ribophorin_II_C"/>
    <property type="match status" value="1"/>
</dbReference>
<dbReference type="InParanoid" id="K1XMN0"/>
<keyword evidence="3 8" id="KW-0732">Signal</keyword>
<dbReference type="UniPathway" id="UPA00378"/>
<accession>K1XMN0</accession>
<keyword evidence="5 7" id="KW-1133">Transmembrane helix</keyword>
<evidence type="ECO:0000256" key="1">
    <source>
        <dbReference type="ARBA" id="ARBA00004477"/>
    </source>
</evidence>
<evidence type="ECO:0000313" key="11">
    <source>
        <dbReference type="Proteomes" id="UP000006753"/>
    </source>
</evidence>
<dbReference type="OrthoDB" id="432292at2759"/>
<evidence type="ECO:0000313" key="10">
    <source>
        <dbReference type="EMBL" id="EKD21783.1"/>
    </source>
</evidence>
<evidence type="ECO:0000259" key="9">
    <source>
        <dbReference type="Pfam" id="PF25147"/>
    </source>
</evidence>
<dbReference type="KEGG" id="mbe:MBM_00896"/>
<evidence type="ECO:0000256" key="2">
    <source>
        <dbReference type="ARBA" id="ARBA00022692"/>
    </source>
</evidence>
<dbReference type="OMA" id="VFFMYYT"/>
<evidence type="ECO:0000256" key="8">
    <source>
        <dbReference type="SAM" id="SignalP"/>
    </source>
</evidence>
<dbReference type="AlphaFoldDB" id="K1XMN0"/>
<feature type="transmembrane region" description="Helical" evidence="7">
    <location>
        <begin position="189"/>
        <end position="213"/>
    </location>
</feature>
<evidence type="ECO:0000256" key="7">
    <source>
        <dbReference type="SAM" id="Phobius"/>
    </source>
</evidence>
<dbReference type="HOGENOM" id="CLU_051361_0_0_1"/>
<name>K1XMN0_MARBU</name>
<reference evidence="10 11" key="1">
    <citation type="journal article" date="2012" name="BMC Genomics">
        <title>Sequencing the genome of Marssonina brunnea reveals fungus-poplar co-evolution.</title>
        <authorList>
            <person name="Zhu S."/>
            <person name="Cao Y.-Z."/>
            <person name="Jiang C."/>
            <person name="Tan B.-Y."/>
            <person name="Wang Z."/>
            <person name="Feng S."/>
            <person name="Zhang L."/>
            <person name="Su X.-H."/>
            <person name="Brejova B."/>
            <person name="Vinar T."/>
            <person name="Xu M."/>
            <person name="Wang M.-X."/>
            <person name="Zhang S.-G."/>
            <person name="Huang M.-R."/>
            <person name="Wu R."/>
            <person name="Zhou Y."/>
        </authorList>
    </citation>
    <scope>NUCLEOTIDE SEQUENCE [LARGE SCALE GENOMIC DNA]</scope>
    <source>
        <strain evidence="10 11">MB_m1</strain>
    </source>
</reference>
<dbReference type="RefSeq" id="XP_007288785.1">
    <property type="nucleotide sequence ID" value="XM_007288723.1"/>
</dbReference>
<feature type="domain" description="Ribophorin II C-terminal" evidence="9">
    <location>
        <begin position="180"/>
        <end position="283"/>
    </location>
</feature>
<dbReference type="FunCoup" id="K1XMN0">
    <property type="interactions" value="130"/>
</dbReference>
<dbReference type="EMBL" id="JH921428">
    <property type="protein sequence ID" value="EKD21783.1"/>
    <property type="molecule type" value="Genomic_DNA"/>
</dbReference>
<feature type="chain" id="PRO_5044345377" evidence="8">
    <location>
        <begin position="24"/>
        <end position="288"/>
    </location>
</feature>
<keyword evidence="4" id="KW-0256">Endoplasmic reticulum</keyword>
<keyword evidence="6 7" id="KW-0472">Membrane</keyword>
<dbReference type="Proteomes" id="UP000006753">
    <property type="component" value="Unassembled WGS sequence"/>
</dbReference>